<proteinExistence type="predicted"/>
<dbReference type="GO" id="GO:0030150">
    <property type="term" value="P:protein import into mitochondrial matrix"/>
    <property type="evidence" value="ECO:0007669"/>
    <property type="project" value="TreeGrafter"/>
</dbReference>
<dbReference type="PANTHER" id="PTHR10721">
    <property type="entry name" value="MITOCHONDRIAL IMPORT INNER MEMBRANE TRANSLOCASE SUBUNIT TIM44"/>
    <property type="match status" value="1"/>
</dbReference>
<reference evidence="3" key="1">
    <citation type="journal article" date="2014" name="Science">
        <title>Nonhuman genetics. Genomic basis for the convergent evolution of electric organs.</title>
        <authorList>
            <person name="Gallant J.R."/>
            <person name="Traeger L.L."/>
            <person name="Volkening J.D."/>
            <person name="Moffett H."/>
            <person name="Chen P.H."/>
            <person name="Novina C.D."/>
            <person name="Phillips G.N.Jr."/>
            <person name="Anand R."/>
            <person name="Wells G.B."/>
            <person name="Pinch M."/>
            <person name="Guth R."/>
            <person name="Unguez G.A."/>
            <person name="Albert J.S."/>
            <person name="Zakon H.H."/>
            <person name="Samanta M.P."/>
            <person name="Sussman M.R."/>
        </authorList>
    </citation>
    <scope>NUCLEOTIDE SEQUENCE [LARGE SCALE GENOMIC DNA]</scope>
</reference>
<dbReference type="InterPro" id="IPR032710">
    <property type="entry name" value="NTF2-like_dom_sf"/>
</dbReference>
<sequence>SSFTSVSDLMTVQLTTREAKECVDSLKQELNNNNEMKENAQTFREEARRMEESEALQQARRKHGVVRRRWVTPTWAGSSKRGEEEAAKTARSTVQSVSMSGEALGRSTTVRSTTRAVLHKASQWCQQWKDFIYNNVVFNRLFEMKMKYDESDNACIRALTDKATDLMGGLFSETEMSEGLTEILSADPTFDKHANSTGLQFHYKVLDIDSTDIMEQGPVLIITFQARVVMVIRSAKGEVVDGDLVSISKTLVVLEYQEGLNPHAAWKLLGISASSTEQAVFKMRAHTHTHTHKHPLFTPFT</sequence>
<dbReference type="Gene3D" id="3.10.450.240">
    <property type="match status" value="2"/>
</dbReference>
<dbReference type="PANTHER" id="PTHR10721:SF1">
    <property type="entry name" value="MITOCHONDRIAL IMPORT INNER MEMBRANE TRANSLOCASE SUBUNIT TIM44"/>
    <property type="match status" value="1"/>
</dbReference>
<dbReference type="GeneTree" id="ENSGT00390000000051"/>
<keyword evidence="3" id="KW-1185">Reference proteome</keyword>
<organism evidence="2 3">
    <name type="scientific">Electrophorus electricus</name>
    <name type="common">Electric eel</name>
    <name type="synonym">Gymnotus electricus</name>
    <dbReference type="NCBI Taxonomy" id="8005"/>
    <lineage>
        <taxon>Eukaryota</taxon>
        <taxon>Metazoa</taxon>
        <taxon>Chordata</taxon>
        <taxon>Craniata</taxon>
        <taxon>Vertebrata</taxon>
        <taxon>Euteleostomi</taxon>
        <taxon>Actinopterygii</taxon>
        <taxon>Neopterygii</taxon>
        <taxon>Teleostei</taxon>
        <taxon>Ostariophysi</taxon>
        <taxon>Gymnotiformes</taxon>
        <taxon>Gymnotoidei</taxon>
        <taxon>Gymnotidae</taxon>
        <taxon>Electrophorus</taxon>
    </lineage>
</organism>
<evidence type="ECO:0000256" key="1">
    <source>
        <dbReference type="SAM" id="Coils"/>
    </source>
</evidence>
<dbReference type="Ensembl" id="ENSEEET00000049330.2">
    <property type="protein sequence ID" value="ENSEEEP00000048798.2"/>
    <property type="gene ID" value="ENSEEEG00000022954.2"/>
</dbReference>
<reference evidence="2" key="5">
    <citation type="submission" date="2025-09" db="UniProtKB">
        <authorList>
            <consortium name="Ensembl"/>
        </authorList>
    </citation>
    <scope>IDENTIFICATION</scope>
</reference>
<dbReference type="Proteomes" id="UP000314983">
    <property type="component" value="Chromosome 7"/>
</dbReference>
<dbReference type="InterPro" id="IPR039544">
    <property type="entry name" value="Tim44-like"/>
</dbReference>
<evidence type="ECO:0008006" key="4">
    <source>
        <dbReference type="Google" id="ProtNLM"/>
    </source>
</evidence>
<dbReference type="GO" id="GO:0005743">
    <property type="term" value="C:mitochondrial inner membrane"/>
    <property type="evidence" value="ECO:0007669"/>
    <property type="project" value="TreeGrafter"/>
</dbReference>
<reference evidence="2" key="3">
    <citation type="submission" date="2020-05" db="EMBL/GenBank/DDBJ databases">
        <title>Electrophorus electricus (electric eel) genome, fEleEle1, primary haplotype.</title>
        <authorList>
            <person name="Myers G."/>
            <person name="Meyer A."/>
            <person name="Fedrigo O."/>
            <person name="Formenti G."/>
            <person name="Rhie A."/>
            <person name="Tracey A."/>
            <person name="Sims Y."/>
            <person name="Jarvis E.D."/>
        </authorList>
    </citation>
    <scope>NUCLEOTIDE SEQUENCE [LARGE SCALE GENOMIC DNA]</scope>
</reference>
<name>A0A4W4HI31_ELEEL</name>
<protein>
    <recommendedName>
        <fullName evidence="4">Tim44-like domain-containing protein</fullName>
    </recommendedName>
</protein>
<keyword evidence="1" id="KW-0175">Coiled coil</keyword>
<feature type="coiled-coil region" evidence="1">
    <location>
        <begin position="19"/>
        <end position="53"/>
    </location>
</feature>
<reference evidence="3" key="2">
    <citation type="journal article" date="2017" name="Sci. Adv.">
        <title>A tail of two voltages: Proteomic comparison of the three electric organs of the electric eel.</title>
        <authorList>
            <person name="Traeger L.L."/>
            <person name="Sabat G."/>
            <person name="Barrett-Wilt G.A."/>
            <person name="Wells G.B."/>
            <person name="Sussman M.R."/>
        </authorList>
    </citation>
    <scope>NUCLEOTIDE SEQUENCE [LARGE SCALE GENOMIC DNA]</scope>
</reference>
<dbReference type="GO" id="GO:0051087">
    <property type="term" value="F:protein-folding chaperone binding"/>
    <property type="evidence" value="ECO:0007669"/>
    <property type="project" value="TreeGrafter"/>
</dbReference>
<accession>A0A4W4HI31</accession>
<evidence type="ECO:0000313" key="3">
    <source>
        <dbReference type="Proteomes" id="UP000314983"/>
    </source>
</evidence>
<reference evidence="2" key="4">
    <citation type="submission" date="2025-08" db="UniProtKB">
        <authorList>
            <consortium name="Ensembl"/>
        </authorList>
    </citation>
    <scope>IDENTIFICATION</scope>
</reference>
<dbReference type="AlphaFoldDB" id="A0A4W4HI31"/>
<dbReference type="SUPFAM" id="SSF54427">
    <property type="entry name" value="NTF2-like"/>
    <property type="match status" value="1"/>
</dbReference>
<evidence type="ECO:0000313" key="2">
    <source>
        <dbReference type="Ensembl" id="ENSEEEP00000048798.2"/>
    </source>
</evidence>